<dbReference type="Proteomes" id="UP000193964">
    <property type="component" value="Unassembled WGS sequence"/>
</dbReference>
<organism evidence="11 12">
    <name type="scientific">Mycolicibacterium wolinskyi</name>
    <dbReference type="NCBI Taxonomy" id="59750"/>
    <lineage>
        <taxon>Bacteria</taxon>
        <taxon>Bacillati</taxon>
        <taxon>Actinomycetota</taxon>
        <taxon>Actinomycetes</taxon>
        <taxon>Mycobacteriales</taxon>
        <taxon>Mycobacteriaceae</taxon>
        <taxon>Mycolicibacterium</taxon>
    </lineage>
</organism>
<dbReference type="EMBL" id="LQQA01000030">
    <property type="protein sequence ID" value="ORX11678.1"/>
    <property type="molecule type" value="Genomic_DNA"/>
</dbReference>
<evidence type="ECO:0000256" key="3">
    <source>
        <dbReference type="ARBA" id="ARBA00022475"/>
    </source>
</evidence>
<evidence type="ECO:0000256" key="2">
    <source>
        <dbReference type="ARBA" id="ARBA00008149"/>
    </source>
</evidence>
<dbReference type="InterPro" id="IPR042485">
    <property type="entry name" value="T7SS_EccB_R3"/>
</dbReference>
<dbReference type="GO" id="GO:0005524">
    <property type="term" value="F:ATP binding"/>
    <property type="evidence" value="ECO:0007669"/>
    <property type="project" value="UniProtKB-KW"/>
</dbReference>
<dbReference type="Pfam" id="PF05108">
    <property type="entry name" value="T7SS_ESX1_EccB"/>
    <property type="match status" value="1"/>
</dbReference>
<comment type="caution">
    <text evidence="11">The sequence shown here is derived from an EMBL/GenBank/DDBJ whole genome shotgun (WGS) entry which is preliminary data.</text>
</comment>
<feature type="transmembrane region" description="Helical" evidence="10">
    <location>
        <begin position="41"/>
        <end position="64"/>
    </location>
</feature>
<keyword evidence="6" id="KW-0378">Hydrolase</keyword>
<evidence type="ECO:0000256" key="5">
    <source>
        <dbReference type="ARBA" id="ARBA00022741"/>
    </source>
</evidence>
<comment type="similarity">
    <text evidence="2">Belongs to the EccB family.</text>
</comment>
<dbReference type="Gene3D" id="3.30.2390.20">
    <property type="entry name" value="Type VII secretion system EccB, repeat 1 domain"/>
    <property type="match status" value="1"/>
</dbReference>
<evidence type="ECO:0000256" key="6">
    <source>
        <dbReference type="ARBA" id="ARBA00022801"/>
    </source>
</evidence>
<dbReference type="AlphaFoldDB" id="A0A1X2EZZ6"/>
<dbReference type="InterPro" id="IPR044857">
    <property type="entry name" value="T7SS_EccB_R1"/>
</dbReference>
<evidence type="ECO:0000256" key="9">
    <source>
        <dbReference type="ARBA" id="ARBA00023136"/>
    </source>
</evidence>
<gene>
    <name evidence="11" type="ORF">AWC31_33910</name>
</gene>
<dbReference type="OrthoDB" id="3847604at2"/>
<dbReference type="InterPro" id="IPR007795">
    <property type="entry name" value="T7SS_EccB"/>
</dbReference>
<dbReference type="RefSeq" id="WP_085146615.1">
    <property type="nucleotide sequence ID" value="NZ_JACKUA010000032.1"/>
</dbReference>
<dbReference type="PANTHER" id="PTHR40765">
    <property type="entry name" value="ESX-2 SECRETION SYSTEM ATPASE ECCB2"/>
    <property type="match status" value="1"/>
</dbReference>
<evidence type="ECO:0000256" key="10">
    <source>
        <dbReference type="SAM" id="Phobius"/>
    </source>
</evidence>
<name>A0A1X2EZZ6_9MYCO</name>
<dbReference type="NCBIfam" id="TIGR03919">
    <property type="entry name" value="T7SS_EccB"/>
    <property type="match status" value="1"/>
</dbReference>
<keyword evidence="3" id="KW-1003">Cell membrane</keyword>
<dbReference type="GO" id="GO:0005886">
    <property type="term" value="C:plasma membrane"/>
    <property type="evidence" value="ECO:0007669"/>
    <property type="project" value="UniProtKB-SubCell"/>
</dbReference>
<keyword evidence="8 10" id="KW-1133">Transmembrane helix</keyword>
<accession>A0A1X2EZZ6</accession>
<evidence type="ECO:0000256" key="8">
    <source>
        <dbReference type="ARBA" id="ARBA00022989"/>
    </source>
</evidence>
<dbReference type="Gene3D" id="2.40.50.910">
    <property type="entry name" value="Type VII secretion system EccB, repeat 3 domain"/>
    <property type="match status" value="1"/>
</dbReference>
<protein>
    <submittedName>
        <fullName evidence="11">Type VII secretion protein EccB</fullName>
    </submittedName>
</protein>
<keyword evidence="4 10" id="KW-0812">Transmembrane</keyword>
<evidence type="ECO:0000256" key="4">
    <source>
        <dbReference type="ARBA" id="ARBA00022692"/>
    </source>
</evidence>
<evidence type="ECO:0000313" key="12">
    <source>
        <dbReference type="Proteomes" id="UP000193964"/>
    </source>
</evidence>
<keyword evidence="7" id="KW-0067">ATP-binding</keyword>
<keyword evidence="5" id="KW-0547">Nucleotide-binding</keyword>
<evidence type="ECO:0000313" key="11">
    <source>
        <dbReference type="EMBL" id="ORX11678.1"/>
    </source>
</evidence>
<sequence length="468" mass="48320">MARQPATRLQLSGHRFLLRRMAHALVRGDASMLHDPLRAQAIAFTAGGVLAVVAITACAVLALVRPGGELADAPILLARNSGALYVRIGDTIHPVPNLASARLVAGAAADPVPVSDDALARARRGPQVGIPGAPTQIGSPLSIDESAWAVCDIAEPVSTTLVVGALSDRVAPLRHGQALLVAPRGEPAATTYLLFDGWRAAVDLRDLAVTRALRLDGLEPTGVSRALLDSVPEAPAIRTPAIAGAGLPGPAALRGVEVGSVVRVTRAGDTDEFYVVLADGVQRIGRVAADLIRFTVAQPAAEPPVVSAQAIARVPVVEDLDVARVPQWVDAHARPVLCAGWDPRQPSTETNTTLYAGDSLPETGLRLAQADEAGPAIDRVDIPAGRSALVRATGIDGGIGVAGPRYLLNDLGVLFGIHDDAAAEHLGLTGPAVPAPWPMLAMLPRGPELSRDAASVAHDGPTSRGWGS</sequence>
<reference evidence="11 12" key="1">
    <citation type="submission" date="2016-01" db="EMBL/GenBank/DDBJ databases">
        <title>The new phylogeny of the genus Mycobacterium.</title>
        <authorList>
            <person name="Tarcisio F."/>
            <person name="Conor M."/>
            <person name="Antonella G."/>
            <person name="Elisabetta G."/>
            <person name="Giulia F.S."/>
            <person name="Sara T."/>
            <person name="Anna F."/>
            <person name="Clotilde B."/>
            <person name="Roberto B."/>
            <person name="Veronica D.S."/>
            <person name="Fabio R."/>
            <person name="Monica P."/>
            <person name="Olivier J."/>
            <person name="Enrico T."/>
            <person name="Nicola S."/>
        </authorList>
    </citation>
    <scope>NUCLEOTIDE SEQUENCE [LARGE SCALE GENOMIC DNA]</scope>
    <source>
        <strain evidence="11 12">ATCC 700010</strain>
    </source>
</reference>
<comment type="subcellular location">
    <subcellularLocation>
        <location evidence="1">Cell membrane</location>
        <topology evidence="1">Single-pass membrane protein</topology>
    </subcellularLocation>
</comment>
<dbReference type="GO" id="GO:0016787">
    <property type="term" value="F:hydrolase activity"/>
    <property type="evidence" value="ECO:0007669"/>
    <property type="project" value="UniProtKB-KW"/>
</dbReference>
<evidence type="ECO:0000256" key="7">
    <source>
        <dbReference type="ARBA" id="ARBA00022840"/>
    </source>
</evidence>
<keyword evidence="9 10" id="KW-0472">Membrane</keyword>
<dbReference type="PANTHER" id="PTHR40765:SF2">
    <property type="entry name" value="ESX-2 SECRETION SYSTEM ATPASE ECCB2"/>
    <property type="match status" value="1"/>
</dbReference>
<proteinExistence type="inferred from homology"/>
<evidence type="ECO:0000256" key="1">
    <source>
        <dbReference type="ARBA" id="ARBA00004162"/>
    </source>
</evidence>
<dbReference type="GO" id="GO:0005576">
    <property type="term" value="C:extracellular region"/>
    <property type="evidence" value="ECO:0007669"/>
    <property type="project" value="TreeGrafter"/>
</dbReference>